<evidence type="ECO:0000313" key="2">
    <source>
        <dbReference type="EMBL" id="WFD43377.1"/>
    </source>
</evidence>
<protein>
    <submittedName>
        <fullName evidence="2">Uncharacterized protein</fullName>
    </submittedName>
</protein>
<dbReference type="Pfam" id="PF10384">
    <property type="entry name" value="Scm3"/>
    <property type="match status" value="1"/>
</dbReference>
<accession>A0AAF0JDU9</accession>
<feature type="region of interest" description="Disordered" evidence="1">
    <location>
        <begin position="249"/>
        <end position="279"/>
    </location>
</feature>
<dbReference type="EMBL" id="CP118376">
    <property type="protein sequence ID" value="WFD43377.1"/>
    <property type="molecule type" value="Genomic_DNA"/>
</dbReference>
<organism evidence="2 3">
    <name type="scientific">Malassezia psittaci</name>
    <dbReference type="NCBI Taxonomy" id="1821823"/>
    <lineage>
        <taxon>Eukaryota</taxon>
        <taxon>Fungi</taxon>
        <taxon>Dikarya</taxon>
        <taxon>Basidiomycota</taxon>
        <taxon>Ustilaginomycotina</taxon>
        <taxon>Malasseziomycetes</taxon>
        <taxon>Malasseziales</taxon>
        <taxon>Malasseziaceae</taxon>
        <taxon>Malassezia</taxon>
    </lineage>
</organism>
<feature type="compositionally biased region" description="Acidic residues" evidence="1">
    <location>
        <begin position="145"/>
        <end position="154"/>
    </location>
</feature>
<dbReference type="InterPro" id="IPR018465">
    <property type="entry name" value="Scm3/HJURP"/>
</dbReference>
<feature type="region of interest" description="Disordered" evidence="1">
    <location>
        <begin position="145"/>
        <end position="201"/>
    </location>
</feature>
<name>A0AAF0JDU9_9BASI</name>
<gene>
    <name evidence="2" type="ORF">MPSI1_002038</name>
</gene>
<proteinExistence type="predicted"/>
<evidence type="ECO:0000313" key="3">
    <source>
        <dbReference type="Proteomes" id="UP001214628"/>
    </source>
</evidence>
<sequence length="331" mass="38288">MSHTYQNAFILQSFGLDQPDPPEEPVRDSSEPKFVGFRTRPVAPHGEYKPGCPPKVKYDEHGQETYEWAWYQSVERLRSSWEGIVQRYSEAHIEDQDEIYLGRPNVPGDEPRLIRDRGSIRSLQTRSDLDDFFHKDLPHYEFDENPLEADEYQTDADAQQPKEDPDTKQTNLRAYESMETLPSRFPWDRRPSGPPTADLAGDSQTWRMRAFDEHDSDLQEFLRQEARRREILGDEMDDVVDLGAEDMPMKFESQSSTERQFDEPERSSTPRVPRLASSPDPDIAVELDIYRSVKREAVDQLLRSNTIGHAPIPYNIPGLSEMLAADRQPYG</sequence>
<dbReference type="GO" id="GO:0005634">
    <property type="term" value="C:nucleus"/>
    <property type="evidence" value="ECO:0007669"/>
    <property type="project" value="InterPro"/>
</dbReference>
<feature type="region of interest" description="Disordered" evidence="1">
    <location>
        <begin position="12"/>
        <end position="33"/>
    </location>
</feature>
<dbReference type="GO" id="GO:0042393">
    <property type="term" value="F:histone binding"/>
    <property type="evidence" value="ECO:0007669"/>
    <property type="project" value="InterPro"/>
</dbReference>
<dbReference type="Proteomes" id="UP001214628">
    <property type="component" value="Chromosome 2"/>
</dbReference>
<evidence type="ECO:0000256" key="1">
    <source>
        <dbReference type="SAM" id="MobiDB-lite"/>
    </source>
</evidence>
<dbReference type="AlphaFoldDB" id="A0AAF0JDU9"/>
<feature type="compositionally biased region" description="Basic and acidic residues" evidence="1">
    <location>
        <begin position="259"/>
        <end position="268"/>
    </location>
</feature>
<keyword evidence="3" id="KW-1185">Reference proteome</keyword>
<reference evidence="2" key="1">
    <citation type="submission" date="2023-02" db="EMBL/GenBank/DDBJ databases">
        <title>Mating type loci evolution in Malassezia.</title>
        <authorList>
            <person name="Coelho M.A."/>
        </authorList>
    </citation>
    <scope>NUCLEOTIDE SEQUENCE</scope>
    <source>
        <strain evidence="2">CBS 14136</strain>
    </source>
</reference>